<keyword evidence="3" id="KW-1185">Reference proteome</keyword>
<sequence>MFAQLIMAAEPVVHEAASASVDWSVVWSFIRNVLTVMSLAGGLFFVLAGAVGVIRLPDFYTRLHAAGMTDTLGAELILFGLILQADGWQVIAKLLLVAFFLFVTSPTATHAVAYAAYKAGEKPLLGRWRAPALEDEA</sequence>
<dbReference type="AlphaFoldDB" id="A0A8J3G2S5"/>
<organism evidence="2 3">
    <name type="scientific">Algimonas arctica</name>
    <dbReference type="NCBI Taxonomy" id="1479486"/>
    <lineage>
        <taxon>Bacteria</taxon>
        <taxon>Pseudomonadati</taxon>
        <taxon>Pseudomonadota</taxon>
        <taxon>Alphaproteobacteria</taxon>
        <taxon>Maricaulales</taxon>
        <taxon>Robiginitomaculaceae</taxon>
        <taxon>Algimonas</taxon>
    </lineage>
</organism>
<dbReference type="InterPro" id="IPR005133">
    <property type="entry name" value="PhaG_MnhG_YufB"/>
</dbReference>
<proteinExistence type="predicted"/>
<comment type="caution">
    <text evidence="2">The sequence shown here is derived from an EMBL/GenBank/DDBJ whole genome shotgun (WGS) entry which is preliminary data.</text>
</comment>
<reference evidence="2" key="2">
    <citation type="submission" date="2020-09" db="EMBL/GenBank/DDBJ databases">
        <authorList>
            <person name="Sun Q."/>
            <person name="Kim S."/>
        </authorList>
    </citation>
    <scope>NUCLEOTIDE SEQUENCE</scope>
    <source>
        <strain evidence="2">KCTC 32513</strain>
    </source>
</reference>
<evidence type="ECO:0000256" key="1">
    <source>
        <dbReference type="SAM" id="Phobius"/>
    </source>
</evidence>
<dbReference type="Pfam" id="PF03334">
    <property type="entry name" value="PhaG_MnhG_YufB"/>
    <property type="match status" value="1"/>
</dbReference>
<feature type="transmembrane region" description="Helical" evidence="1">
    <location>
        <begin position="66"/>
        <end position="85"/>
    </location>
</feature>
<dbReference type="PANTHER" id="PTHR34703:SF1">
    <property type="entry name" value="ANTIPORTER SUBUNIT MNHG2-RELATED"/>
    <property type="match status" value="1"/>
</dbReference>
<feature type="transmembrane region" description="Helical" evidence="1">
    <location>
        <begin position="91"/>
        <end position="117"/>
    </location>
</feature>
<dbReference type="GO" id="GO:0015385">
    <property type="term" value="F:sodium:proton antiporter activity"/>
    <property type="evidence" value="ECO:0007669"/>
    <property type="project" value="TreeGrafter"/>
</dbReference>
<dbReference type="Proteomes" id="UP000634004">
    <property type="component" value="Unassembled WGS sequence"/>
</dbReference>
<dbReference type="EMBL" id="BMZH01000009">
    <property type="protein sequence ID" value="GHA99012.1"/>
    <property type="molecule type" value="Genomic_DNA"/>
</dbReference>
<protein>
    <recommendedName>
        <fullName evidence="4">Monovalent cation/H(+) antiporter subunit G</fullName>
    </recommendedName>
</protein>
<dbReference type="PANTHER" id="PTHR34703">
    <property type="entry name" value="ANTIPORTER SUBUNIT MNHG2-RELATED"/>
    <property type="match status" value="1"/>
</dbReference>
<keyword evidence="1" id="KW-0472">Membrane</keyword>
<gene>
    <name evidence="2" type="ORF">GCM10009069_22490</name>
</gene>
<name>A0A8J3G2S5_9PROT</name>
<dbReference type="NCBIfam" id="TIGR01300">
    <property type="entry name" value="CPA3_mnhG_phaG"/>
    <property type="match status" value="1"/>
</dbReference>
<evidence type="ECO:0000313" key="2">
    <source>
        <dbReference type="EMBL" id="GHA99012.1"/>
    </source>
</evidence>
<keyword evidence="1" id="KW-0812">Transmembrane</keyword>
<evidence type="ECO:0000313" key="3">
    <source>
        <dbReference type="Proteomes" id="UP000634004"/>
    </source>
</evidence>
<dbReference type="RefSeq" id="WP_233354118.1">
    <property type="nucleotide sequence ID" value="NZ_BMZH01000009.1"/>
</dbReference>
<evidence type="ECO:0008006" key="4">
    <source>
        <dbReference type="Google" id="ProtNLM"/>
    </source>
</evidence>
<reference evidence="2" key="1">
    <citation type="journal article" date="2014" name="Int. J. Syst. Evol. Microbiol.">
        <title>Complete genome sequence of Corynebacterium casei LMG S-19264T (=DSM 44701T), isolated from a smear-ripened cheese.</title>
        <authorList>
            <consortium name="US DOE Joint Genome Institute (JGI-PGF)"/>
            <person name="Walter F."/>
            <person name="Albersmeier A."/>
            <person name="Kalinowski J."/>
            <person name="Ruckert C."/>
        </authorList>
    </citation>
    <scope>NUCLEOTIDE SEQUENCE</scope>
    <source>
        <strain evidence="2">KCTC 32513</strain>
    </source>
</reference>
<accession>A0A8J3G2S5</accession>
<keyword evidence="1" id="KW-1133">Transmembrane helix</keyword>
<feature type="transmembrane region" description="Helical" evidence="1">
    <location>
        <begin position="33"/>
        <end position="54"/>
    </location>
</feature>